<comment type="subcellular location">
    <subcellularLocation>
        <location evidence="1">Cell membrane</location>
        <topology evidence="1">Multi-pass membrane protein</topology>
    </subcellularLocation>
</comment>
<keyword evidence="5" id="KW-0472">Membrane</keyword>
<dbReference type="CDD" id="cd18773">
    <property type="entry name" value="PDC1_HK_sensor"/>
    <property type="match status" value="1"/>
</dbReference>
<keyword evidence="2" id="KW-1003">Cell membrane</keyword>
<dbReference type="Gene3D" id="3.30.450.20">
    <property type="entry name" value="PAS domain"/>
    <property type="match status" value="1"/>
</dbReference>
<organism evidence="7 8">
    <name type="scientific">Candidatus Viridilinea halotolerans</name>
    <dbReference type="NCBI Taxonomy" id="2491704"/>
    <lineage>
        <taxon>Bacteria</taxon>
        <taxon>Bacillati</taxon>
        <taxon>Chloroflexota</taxon>
        <taxon>Chloroflexia</taxon>
        <taxon>Chloroflexales</taxon>
        <taxon>Chloroflexineae</taxon>
        <taxon>Oscillochloridaceae</taxon>
        <taxon>Candidatus Viridilinea</taxon>
    </lineage>
</organism>
<accession>A0A426TQB3</accession>
<dbReference type="GO" id="GO:0005886">
    <property type="term" value="C:plasma membrane"/>
    <property type="evidence" value="ECO:0007669"/>
    <property type="project" value="UniProtKB-SubCell"/>
</dbReference>
<feature type="domain" description="Cache" evidence="6">
    <location>
        <begin position="42"/>
        <end position="194"/>
    </location>
</feature>
<protein>
    <recommendedName>
        <fullName evidence="6">Cache domain-containing protein</fullName>
    </recommendedName>
</protein>
<proteinExistence type="predicted"/>
<evidence type="ECO:0000313" key="8">
    <source>
        <dbReference type="Proteomes" id="UP000280307"/>
    </source>
</evidence>
<dbReference type="AlphaFoldDB" id="A0A426TQB3"/>
<sequence>MLPQAPRRMSITNRLRWSYLISSTLPLLLVGALLIGTLFQVQQRNALASQQALADQIAGTIATFLYDIEQLLLRAGRDLQADQAAPELLAAAQRLATNSPDLRTISVVNSMGQRIAWASSDQLGNQGTPPDVFPEALVNGALEAGQGGRSTITTSATGRPIFLIALPIRDLQSGRINGALVAEVSAARIEQILRLTVQGKGKVA</sequence>
<keyword evidence="3" id="KW-0812">Transmembrane</keyword>
<evidence type="ECO:0000256" key="5">
    <source>
        <dbReference type="ARBA" id="ARBA00023136"/>
    </source>
</evidence>
<evidence type="ECO:0000313" key="7">
    <source>
        <dbReference type="EMBL" id="RRR65414.1"/>
    </source>
</evidence>
<comment type="caution">
    <text evidence="7">The sequence shown here is derived from an EMBL/GenBank/DDBJ whole genome shotgun (WGS) entry which is preliminary data.</text>
</comment>
<dbReference type="EMBL" id="RSAS01000957">
    <property type="protein sequence ID" value="RRR65414.1"/>
    <property type="molecule type" value="Genomic_DNA"/>
</dbReference>
<dbReference type="InterPro" id="IPR033479">
    <property type="entry name" value="dCache_1"/>
</dbReference>
<reference evidence="7 8" key="1">
    <citation type="submission" date="2018-12" db="EMBL/GenBank/DDBJ databases">
        <title>Genome Sequence of Candidatus Viridilinea halotolerans isolated from saline sulfide-rich spring.</title>
        <authorList>
            <person name="Grouzdev D.S."/>
            <person name="Burganskaya E.I."/>
            <person name="Krutkina M.S."/>
            <person name="Sukhacheva M.V."/>
            <person name="Gorlenko V.M."/>
        </authorList>
    </citation>
    <scope>NUCLEOTIDE SEQUENCE [LARGE SCALE GENOMIC DNA]</scope>
    <source>
        <strain evidence="7">Chok-6</strain>
    </source>
</reference>
<dbReference type="Proteomes" id="UP000280307">
    <property type="component" value="Unassembled WGS sequence"/>
</dbReference>
<name>A0A426TQB3_9CHLR</name>
<evidence type="ECO:0000259" key="6">
    <source>
        <dbReference type="Pfam" id="PF02743"/>
    </source>
</evidence>
<feature type="non-terminal residue" evidence="7">
    <location>
        <position position="204"/>
    </location>
</feature>
<evidence type="ECO:0000256" key="3">
    <source>
        <dbReference type="ARBA" id="ARBA00022692"/>
    </source>
</evidence>
<evidence type="ECO:0000256" key="4">
    <source>
        <dbReference type="ARBA" id="ARBA00022989"/>
    </source>
</evidence>
<gene>
    <name evidence="7" type="ORF">EI684_23255</name>
</gene>
<evidence type="ECO:0000256" key="2">
    <source>
        <dbReference type="ARBA" id="ARBA00022475"/>
    </source>
</evidence>
<keyword evidence="4" id="KW-1133">Transmembrane helix</keyword>
<dbReference type="Pfam" id="PF02743">
    <property type="entry name" value="dCache_1"/>
    <property type="match status" value="1"/>
</dbReference>
<evidence type="ECO:0000256" key="1">
    <source>
        <dbReference type="ARBA" id="ARBA00004651"/>
    </source>
</evidence>